<evidence type="ECO:0000313" key="1">
    <source>
        <dbReference type="Proteomes" id="UP000887579"/>
    </source>
</evidence>
<reference evidence="2" key="1">
    <citation type="submission" date="2022-11" db="UniProtKB">
        <authorList>
            <consortium name="WormBaseParasite"/>
        </authorList>
    </citation>
    <scope>IDENTIFICATION</scope>
</reference>
<name>A0AC34GWC4_9BILA</name>
<evidence type="ECO:0000313" key="2">
    <source>
        <dbReference type="WBParaSite" id="ES5_v2.g9175.t1"/>
    </source>
</evidence>
<organism evidence="1 2">
    <name type="scientific">Panagrolaimus sp. ES5</name>
    <dbReference type="NCBI Taxonomy" id="591445"/>
    <lineage>
        <taxon>Eukaryota</taxon>
        <taxon>Metazoa</taxon>
        <taxon>Ecdysozoa</taxon>
        <taxon>Nematoda</taxon>
        <taxon>Chromadorea</taxon>
        <taxon>Rhabditida</taxon>
        <taxon>Tylenchina</taxon>
        <taxon>Panagrolaimomorpha</taxon>
        <taxon>Panagrolaimoidea</taxon>
        <taxon>Panagrolaimidae</taxon>
        <taxon>Panagrolaimus</taxon>
    </lineage>
</organism>
<proteinExistence type="predicted"/>
<sequence>MAIVNEDGKFVKRGEKGELIARGYSVMSGYWNDEEKTKEVIGEDRWYHTGDVASMNPDGSIIISGRYKDMIIRGGENLYPTEIEQFLFKHPAVADAQVVGVPDDRMGEEVCAWIRLKPGTTCTAEELIEFLRDKISHNKIPRYFLFKAENDFPLTPSGKIKKYELRNLSKKELNLESITFHFNE</sequence>
<dbReference type="Proteomes" id="UP000887579">
    <property type="component" value="Unplaced"/>
</dbReference>
<protein>
    <submittedName>
        <fullName evidence="2">Uncharacterized protein</fullName>
    </submittedName>
</protein>
<accession>A0AC34GWC4</accession>
<dbReference type="WBParaSite" id="ES5_v2.g9175.t1">
    <property type="protein sequence ID" value="ES5_v2.g9175.t1"/>
    <property type="gene ID" value="ES5_v2.g9175"/>
</dbReference>